<organism evidence="6 7">
    <name type="scientific">Hyphomonas beringensis</name>
    <dbReference type="NCBI Taxonomy" id="1280946"/>
    <lineage>
        <taxon>Bacteria</taxon>
        <taxon>Pseudomonadati</taxon>
        <taxon>Pseudomonadota</taxon>
        <taxon>Alphaproteobacteria</taxon>
        <taxon>Hyphomonadales</taxon>
        <taxon>Hyphomonadaceae</taxon>
        <taxon>Hyphomonas</taxon>
    </lineage>
</organism>
<dbReference type="InterPro" id="IPR008927">
    <property type="entry name" value="6-PGluconate_DH-like_C_sf"/>
</dbReference>
<evidence type="ECO:0000256" key="2">
    <source>
        <dbReference type="ARBA" id="ARBA00023027"/>
    </source>
</evidence>
<evidence type="ECO:0000259" key="4">
    <source>
        <dbReference type="Pfam" id="PF03446"/>
    </source>
</evidence>
<dbReference type="PATRIC" id="fig|1280946.3.peg.2609"/>
<dbReference type="PANTHER" id="PTHR43060:SF15">
    <property type="entry name" value="3-HYDROXYISOBUTYRATE DEHYDROGENASE-LIKE 1, MITOCHONDRIAL-RELATED"/>
    <property type="match status" value="1"/>
</dbReference>
<dbReference type="InterPro" id="IPR006115">
    <property type="entry name" value="6PGDH_NADP-bd"/>
</dbReference>
<feature type="active site" evidence="3">
    <location>
        <position position="175"/>
    </location>
</feature>
<evidence type="ECO:0000259" key="5">
    <source>
        <dbReference type="Pfam" id="PF14833"/>
    </source>
</evidence>
<dbReference type="GO" id="GO:0050661">
    <property type="term" value="F:NADP binding"/>
    <property type="evidence" value="ECO:0007669"/>
    <property type="project" value="InterPro"/>
</dbReference>
<dbReference type="Proteomes" id="UP000027037">
    <property type="component" value="Unassembled WGS sequence"/>
</dbReference>
<feature type="domain" description="3-hydroxyisobutyrate dehydrogenase-like NAD-binding" evidence="5">
    <location>
        <begin position="169"/>
        <end position="293"/>
    </location>
</feature>
<dbReference type="RefSeq" id="WP_051601497.1">
    <property type="nucleotide sequence ID" value="NZ_AWFF01000054.1"/>
</dbReference>
<proteinExistence type="predicted"/>
<accession>A0A062TYZ5</accession>
<dbReference type="InterPro" id="IPR013328">
    <property type="entry name" value="6PGD_dom2"/>
</dbReference>
<evidence type="ECO:0000313" key="7">
    <source>
        <dbReference type="Proteomes" id="UP000027037"/>
    </source>
</evidence>
<dbReference type="EMBL" id="AWFF01000054">
    <property type="protein sequence ID" value="KCZ53291.1"/>
    <property type="molecule type" value="Genomic_DNA"/>
</dbReference>
<keyword evidence="7" id="KW-1185">Reference proteome</keyword>
<keyword evidence="1" id="KW-0560">Oxidoreductase</keyword>
<dbReference type="GO" id="GO:0016491">
    <property type="term" value="F:oxidoreductase activity"/>
    <property type="evidence" value="ECO:0007669"/>
    <property type="project" value="UniProtKB-KW"/>
</dbReference>
<reference evidence="6 7" key="1">
    <citation type="journal article" date="2014" name="Antonie Van Leeuwenhoek">
        <title>Hyphomonas beringensis sp. nov. and Hyphomonas chukchiensis sp. nov., isolated from surface seawater of the Bering Sea and Chukchi Sea.</title>
        <authorList>
            <person name="Li C."/>
            <person name="Lai Q."/>
            <person name="Li G."/>
            <person name="Dong C."/>
            <person name="Wang J."/>
            <person name="Liao Y."/>
            <person name="Shao Z."/>
        </authorList>
    </citation>
    <scope>NUCLEOTIDE SEQUENCE [LARGE SCALE GENOMIC DNA]</scope>
    <source>
        <strain evidence="6 7">25B14_1</strain>
    </source>
</reference>
<dbReference type="PANTHER" id="PTHR43060">
    <property type="entry name" value="3-HYDROXYISOBUTYRATE DEHYDROGENASE-LIKE 1, MITOCHONDRIAL-RELATED"/>
    <property type="match status" value="1"/>
</dbReference>
<dbReference type="SUPFAM" id="SSF51735">
    <property type="entry name" value="NAD(P)-binding Rossmann-fold domains"/>
    <property type="match status" value="1"/>
</dbReference>
<feature type="domain" description="6-phosphogluconate dehydrogenase NADP-binding" evidence="4">
    <location>
        <begin position="7"/>
        <end position="166"/>
    </location>
</feature>
<evidence type="ECO:0000313" key="6">
    <source>
        <dbReference type="EMBL" id="KCZ53291.1"/>
    </source>
</evidence>
<dbReference type="PIRSF" id="PIRSF000103">
    <property type="entry name" value="HIBADH"/>
    <property type="match status" value="1"/>
</dbReference>
<sequence>MNEMLSVGYIGLGDIGAPMAERIIGTGWPLAVWNRTSTKMQPLIEAGARAMSSPAALAAECDVIFTCLGGVSAMHDVLSGDKGILSAEHRRVKIIVDNSTVPPADAKAFSAKLANASIRFVDAPVSGGAIGARAGTLAAMVGGDTADITQVEPILKSFASKITHVGPVGSGQAMKACNQVLNFGTIAALAEAITLGRHYGLAPASVVEAVSGGFAESNISREYGRSLAADDISPIRIMVSTLEDFYNADIRREMAGQLGILMKDLSMALDMARDQGVPLPVISHFDSIFRMIHHLKT</sequence>
<comment type="caution">
    <text evidence="6">The sequence shown here is derived from an EMBL/GenBank/DDBJ whole genome shotgun (WGS) entry which is preliminary data.</text>
</comment>
<dbReference type="Gene3D" id="1.10.1040.10">
    <property type="entry name" value="N-(1-d-carboxylethyl)-l-norvaline Dehydrogenase, domain 2"/>
    <property type="match status" value="1"/>
</dbReference>
<dbReference type="Pfam" id="PF03446">
    <property type="entry name" value="NAD_binding_2"/>
    <property type="match status" value="1"/>
</dbReference>
<dbReference type="AlphaFoldDB" id="A0A062TYZ5"/>
<dbReference type="GO" id="GO:0051287">
    <property type="term" value="F:NAD binding"/>
    <property type="evidence" value="ECO:0007669"/>
    <property type="project" value="InterPro"/>
</dbReference>
<protein>
    <recommendedName>
        <fullName evidence="8">2-hydroxy-3-oxopropionate reductase</fullName>
    </recommendedName>
</protein>
<evidence type="ECO:0008006" key="8">
    <source>
        <dbReference type="Google" id="ProtNLM"/>
    </source>
</evidence>
<dbReference type="InterPro" id="IPR015815">
    <property type="entry name" value="HIBADH-related"/>
</dbReference>
<evidence type="ECO:0000256" key="3">
    <source>
        <dbReference type="PIRSR" id="PIRSR000103-1"/>
    </source>
</evidence>
<dbReference type="eggNOG" id="COG2084">
    <property type="taxonomic scope" value="Bacteria"/>
</dbReference>
<keyword evidence="2" id="KW-0520">NAD</keyword>
<dbReference type="Pfam" id="PF14833">
    <property type="entry name" value="NAD_binding_11"/>
    <property type="match status" value="1"/>
</dbReference>
<dbReference type="SUPFAM" id="SSF48179">
    <property type="entry name" value="6-phosphogluconate dehydrogenase C-terminal domain-like"/>
    <property type="match status" value="1"/>
</dbReference>
<dbReference type="OrthoDB" id="9812907at2"/>
<evidence type="ECO:0000256" key="1">
    <source>
        <dbReference type="ARBA" id="ARBA00023002"/>
    </source>
</evidence>
<name>A0A062TYZ5_9PROT</name>
<dbReference type="InterPro" id="IPR036291">
    <property type="entry name" value="NAD(P)-bd_dom_sf"/>
</dbReference>
<dbReference type="STRING" id="1280946.HY29_03480"/>
<dbReference type="Gene3D" id="3.40.50.720">
    <property type="entry name" value="NAD(P)-binding Rossmann-like Domain"/>
    <property type="match status" value="1"/>
</dbReference>
<gene>
    <name evidence="6" type="ORF">HY29_03480</name>
</gene>
<dbReference type="InterPro" id="IPR029154">
    <property type="entry name" value="HIBADH-like_NADP-bd"/>
</dbReference>